<organism evidence="1 2">
    <name type="scientific">Paracoccidioides lutzii (strain ATCC MYA-826 / Pb01)</name>
    <name type="common">Paracoccidioides brasiliensis</name>
    <dbReference type="NCBI Taxonomy" id="502779"/>
    <lineage>
        <taxon>Eukaryota</taxon>
        <taxon>Fungi</taxon>
        <taxon>Dikarya</taxon>
        <taxon>Ascomycota</taxon>
        <taxon>Pezizomycotina</taxon>
        <taxon>Eurotiomycetes</taxon>
        <taxon>Eurotiomycetidae</taxon>
        <taxon>Onygenales</taxon>
        <taxon>Ajellomycetaceae</taxon>
        <taxon>Paracoccidioides</taxon>
    </lineage>
</organism>
<dbReference type="RefSeq" id="XP_015702612.1">
    <property type="nucleotide sequence ID" value="XM_015847762.1"/>
</dbReference>
<evidence type="ECO:0000313" key="1">
    <source>
        <dbReference type="EMBL" id="KGQ01054.1"/>
    </source>
</evidence>
<dbReference type="VEuPathDB" id="FungiDB:PAAG_12247"/>
<proteinExistence type="predicted"/>
<reference evidence="1 2" key="1">
    <citation type="journal article" date="2011" name="PLoS Genet.">
        <title>Comparative genomic analysis of human fungal pathogens causing paracoccidioidomycosis.</title>
        <authorList>
            <person name="Desjardins C.A."/>
            <person name="Champion M.D."/>
            <person name="Holder J.W."/>
            <person name="Muszewska A."/>
            <person name="Goldberg J."/>
            <person name="Bailao A.M."/>
            <person name="Brigido M.M."/>
            <person name="Ferreira M.E."/>
            <person name="Garcia A.M."/>
            <person name="Grynberg M."/>
            <person name="Gujja S."/>
            <person name="Heiman D.I."/>
            <person name="Henn M.R."/>
            <person name="Kodira C.D."/>
            <person name="Leon-Narvaez H."/>
            <person name="Longo L.V."/>
            <person name="Ma L.J."/>
            <person name="Malavazi I."/>
            <person name="Matsuo A.L."/>
            <person name="Morais F.V."/>
            <person name="Pereira M."/>
            <person name="Rodriguez-Brito S."/>
            <person name="Sakthikumar S."/>
            <person name="Salem-Izacc S.M."/>
            <person name="Sykes S.M."/>
            <person name="Teixeira M.M."/>
            <person name="Vallejo M.C."/>
            <person name="Walter M.E."/>
            <person name="Yandava C."/>
            <person name="Young S."/>
            <person name="Zeng Q."/>
            <person name="Zucker J."/>
            <person name="Felipe M.S."/>
            <person name="Goldman G.H."/>
            <person name="Haas B.J."/>
            <person name="McEwen J.G."/>
            <person name="Nino-Vega G."/>
            <person name="Puccia R."/>
            <person name="San-Blas G."/>
            <person name="Soares C.M."/>
            <person name="Birren B.W."/>
            <person name="Cuomo C.A."/>
        </authorList>
    </citation>
    <scope>NUCLEOTIDE SEQUENCE [LARGE SCALE GENOMIC DNA]</scope>
    <source>
        <strain evidence="2">ATCC MYA-826 / Pb01</strain>
    </source>
</reference>
<gene>
    <name evidence="1" type="ORF">PAAG_12247</name>
</gene>
<dbReference type="EMBL" id="KN294010">
    <property type="protein sequence ID" value="KGQ01054.1"/>
    <property type="molecule type" value="Genomic_DNA"/>
</dbReference>
<dbReference type="AlphaFoldDB" id="A0A0A2VJI6"/>
<keyword evidence="2" id="KW-1185">Reference proteome</keyword>
<dbReference type="GeneID" id="26970969"/>
<name>A0A0A2VJI6_PARBA</name>
<dbReference type="Proteomes" id="UP000002059">
    <property type="component" value="Partially assembled WGS sequence"/>
</dbReference>
<dbReference type="HOGENOM" id="CLU_1696055_0_0_1"/>
<evidence type="ECO:0000313" key="2">
    <source>
        <dbReference type="Proteomes" id="UP000002059"/>
    </source>
</evidence>
<sequence length="155" mass="17432">MLALFSRKFGQQNVQDSKTTPLENGACRYDGPIRGQLIYEYLCNCVIKSHHTDGSAVAIKFSKQRASFQQREVEMMDYVHSQNTAIWVAVDPGTANLDQGAKTFDTSEAVRVKHASVYLDVSTANKPAIHTKEWKTNLWDRSIQEAKIDDGVPRV</sequence>
<protein>
    <submittedName>
        <fullName evidence="1">Uncharacterized protein</fullName>
    </submittedName>
</protein>
<dbReference type="KEGG" id="pbl:PAAG_12247"/>
<accession>A0A0A2VJI6</accession>